<dbReference type="InParanoid" id="G0NV50"/>
<sequence length="64" mass="7362">MKHDAMKHKVYEVIKKIESYVDEKSGGALASLVENLERMLTEKQNNVRQSSSQKEKSAKDQRVL</sequence>
<dbReference type="EMBL" id="GL379954">
    <property type="protein sequence ID" value="EGT38088.1"/>
    <property type="molecule type" value="Genomic_DNA"/>
</dbReference>
<feature type="compositionally biased region" description="Polar residues" evidence="1">
    <location>
        <begin position="43"/>
        <end position="52"/>
    </location>
</feature>
<evidence type="ECO:0000313" key="3">
    <source>
        <dbReference type="Proteomes" id="UP000008068"/>
    </source>
</evidence>
<reference evidence="3" key="1">
    <citation type="submission" date="2011-07" db="EMBL/GenBank/DDBJ databases">
        <authorList>
            <consortium name="Caenorhabditis brenneri Sequencing and Analysis Consortium"/>
            <person name="Wilson R.K."/>
        </authorList>
    </citation>
    <scope>NUCLEOTIDE SEQUENCE [LARGE SCALE GENOMIC DNA]</scope>
    <source>
        <strain evidence="3">PB2801</strain>
    </source>
</reference>
<feature type="compositionally biased region" description="Basic and acidic residues" evidence="1">
    <location>
        <begin position="53"/>
        <end position="64"/>
    </location>
</feature>
<feature type="region of interest" description="Disordered" evidence="1">
    <location>
        <begin position="43"/>
        <end position="64"/>
    </location>
</feature>
<dbReference type="AlphaFoldDB" id="G0NV50"/>
<organism evidence="3">
    <name type="scientific">Caenorhabditis brenneri</name>
    <name type="common">Nematode worm</name>
    <dbReference type="NCBI Taxonomy" id="135651"/>
    <lineage>
        <taxon>Eukaryota</taxon>
        <taxon>Metazoa</taxon>
        <taxon>Ecdysozoa</taxon>
        <taxon>Nematoda</taxon>
        <taxon>Chromadorea</taxon>
        <taxon>Rhabditida</taxon>
        <taxon>Rhabditina</taxon>
        <taxon>Rhabditomorpha</taxon>
        <taxon>Rhabditoidea</taxon>
        <taxon>Rhabditidae</taxon>
        <taxon>Peloderinae</taxon>
        <taxon>Caenorhabditis</taxon>
    </lineage>
</organism>
<evidence type="ECO:0000256" key="1">
    <source>
        <dbReference type="SAM" id="MobiDB-lite"/>
    </source>
</evidence>
<accession>G0NV50</accession>
<dbReference type="Proteomes" id="UP000008068">
    <property type="component" value="Unassembled WGS sequence"/>
</dbReference>
<gene>
    <name evidence="2" type="ORF">CAEBREN_22171</name>
</gene>
<dbReference type="HOGENOM" id="CLU_2869673_0_0_1"/>
<proteinExistence type="predicted"/>
<protein>
    <submittedName>
        <fullName evidence="2">Uncharacterized protein</fullName>
    </submittedName>
</protein>
<name>G0NV50_CAEBE</name>
<evidence type="ECO:0000313" key="2">
    <source>
        <dbReference type="EMBL" id="EGT38088.1"/>
    </source>
</evidence>
<keyword evidence="3" id="KW-1185">Reference proteome</keyword>